<dbReference type="GO" id="GO:0046983">
    <property type="term" value="F:protein dimerization activity"/>
    <property type="evidence" value="ECO:0007669"/>
    <property type="project" value="InterPro"/>
</dbReference>
<keyword evidence="2" id="KW-0805">Transcription regulation</keyword>
<dbReference type="PROSITE" id="PS50888">
    <property type="entry name" value="BHLH"/>
    <property type="match status" value="1"/>
</dbReference>
<dbReference type="GO" id="GO:0005634">
    <property type="term" value="C:nucleus"/>
    <property type="evidence" value="ECO:0007669"/>
    <property type="project" value="UniProtKB-SubCell"/>
</dbReference>
<accession>W9SIG2</accession>
<proteinExistence type="predicted"/>
<feature type="compositionally biased region" description="Polar residues" evidence="5">
    <location>
        <begin position="141"/>
        <end position="151"/>
    </location>
</feature>
<feature type="compositionally biased region" description="Basic and acidic residues" evidence="5">
    <location>
        <begin position="157"/>
        <end position="173"/>
    </location>
</feature>
<dbReference type="STRING" id="981085.W9SIG2"/>
<feature type="compositionally biased region" description="Low complexity" evidence="5">
    <location>
        <begin position="119"/>
        <end position="128"/>
    </location>
</feature>
<dbReference type="InterPro" id="IPR036638">
    <property type="entry name" value="HLH_DNA-bd_sf"/>
</dbReference>
<dbReference type="eggNOG" id="ENOG502QS36">
    <property type="taxonomic scope" value="Eukaryota"/>
</dbReference>
<evidence type="ECO:0000256" key="5">
    <source>
        <dbReference type="SAM" id="MobiDB-lite"/>
    </source>
</evidence>
<organism evidence="7 8">
    <name type="scientific">Morus notabilis</name>
    <dbReference type="NCBI Taxonomy" id="981085"/>
    <lineage>
        <taxon>Eukaryota</taxon>
        <taxon>Viridiplantae</taxon>
        <taxon>Streptophyta</taxon>
        <taxon>Embryophyta</taxon>
        <taxon>Tracheophyta</taxon>
        <taxon>Spermatophyta</taxon>
        <taxon>Magnoliopsida</taxon>
        <taxon>eudicotyledons</taxon>
        <taxon>Gunneridae</taxon>
        <taxon>Pentapetalae</taxon>
        <taxon>rosids</taxon>
        <taxon>fabids</taxon>
        <taxon>Rosales</taxon>
        <taxon>Moraceae</taxon>
        <taxon>Moreae</taxon>
        <taxon>Morus</taxon>
    </lineage>
</organism>
<dbReference type="SMART" id="SM00353">
    <property type="entry name" value="HLH"/>
    <property type="match status" value="1"/>
</dbReference>
<evidence type="ECO:0000313" key="8">
    <source>
        <dbReference type="Proteomes" id="UP000030645"/>
    </source>
</evidence>
<comment type="subcellular location">
    <subcellularLocation>
        <location evidence="1">Nucleus</location>
    </subcellularLocation>
</comment>
<dbReference type="EMBL" id="KE346217">
    <property type="protein sequence ID" value="EXC30914.1"/>
    <property type="molecule type" value="Genomic_DNA"/>
</dbReference>
<name>W9SIG2_9ROSA</name>
<evidence type="ECO:0000256" key="4">
    <source>
        <dbReference type="ARBA" id="ARBA00023242"/>
    </source>
</evidence>
<dbReference type="SUPFAM" id="SSF47459">
    <property type="entry name" value="HLH, helix-loop-helix DNA-binding domain"/>
    <property type="match status" value="1"/>
</dbReference>
<dbReference type="PANTHER" id="PTHR12565">
    <property type="entry name" value="STEROL REGULATORY ELEMENT-BINDING PROTEIN"/>
    <property type="match status" value="1"/>
</dbReference>
<dbReference type="CDD" id="cd18919">
    <property type="entry name" value="bHLH_AtBPE_like"/>
    <property type="match status" value="1"/>
</dbReference>
<evidence type="ECO:0000256" key="2">
    <source>
        <dbReference type="ARBA" id="ARBA00023015"/>
    </source>
</evidence>
<dbReference type="Gene3D" id="4.10.280.10">
    <property type="entry name" value="Helix-loop-helix DNA-binding domain"/>
    <property type="match status" value="1"/>
</dbReference>
<dbReference type="GO" id="GO:0003700">
    <property type="term" value="F:DNA-binding transcription factor activity"/>
    <property type="evidence" value="ECO:0007669"/>
    <property type="project" value="TreeGrafter"/>
</dbReference>
<feature type="region of interest" description="Disordered" evidence="5">
    <location>
        <begin position="1"/>
        <end position="27"/>
    </location>
</feature>
<evidence type="ECO:0000256" key="1">
    <source>
        <dbReference type="ARBA" id="ARBA00004123"/>
    </source>
</evidence>
<feature type="region of interest" description="Disordered" evidence="5">
    <location>
        <begin position="115"/>
        <end position="178"/>
    </location>
</feature>
<evidence type="ECO:0000313" key="7">
    <source>
        <dbReference type="EMBL" id="EXC30914.1"/>
    </source>
</evidence>
<sequence length="450" mass="49819">MESSGVTLAGSTPVGAQPGEPGLDSLQFGEEIQRLMAVPPENASSFTALLELPAPQAMELLHHAPDPDRVPAMANLSGEPLHKPYPHQTFGSSLTFLSDPALIERAAKYSVFAGEHSPETSSVPSNSSANLEKVKSEPAETDSNPNSSQPLVSDPSVEEKNQRPSAKRKEREKKVRKLKQRGIDRLGFLGFPFLAKFDKSRFQKSEIDHHFCKIQAKASSKKSKNESSQDAQKLPYVHVRARRGQATDSHSLAERARREKINARMKLLQELVPGCNKDKMPLNKIDEDPSFFPSGTTNDGSSVLKSQECNSVLLCDLDPSRSISGTALVLDEIINHVQSLQRQVEFLSMRLAAVNPRIDFNLDSILAIDNGSVMDGNLPNMVSSVMWPEFPINGNRQQFQQQWHFDSLHQPLWGREEDNQTFVTPENSLLTYDSSANSASLHSSQLKMEL</sequence>
<dbReference type="PANTHER" id="PTHR12565:SF112">
    <property type="entry name" value="TRANSCRIPTION FACTOR BHLH48-RELATED"/>
    <property type="match status" value="1"/>
</dbReference>
<keyword evidence="3" id="KW-0804">Transcription</keyword>
<dbReference type="Proteomes" id="UP000030645">
    <property type="component" value="Unassembled WGS sequence"/>
</dbReference>
<evidence type="ECO:0000259" key="6">
    <source>
        <dbReference type="PROSITE" id="PS50888"/>
    </source>
</evidence>
<dbReference type="InterPro" id="IPR011598">
    <property type="entry name" value="bHLH_dom"/>
</dbReference>
<keyword evidence="4" id="KW-0539">Nucleus</keyword>
<dbReference type="InterPro" id="IPR024097">
    <property type="entry name" value="bHLH_ZIP_TF"/>
</dbReference>
<feature type="domain" description="BHLH" evidence="6">
    <location>
        <begin position="245"/>
        <end position="340"/>
    </location>
</feature>
<dbReference type="Pfam" id="PF00010">
    <property type="entry name" value="HLH"/>
    <property type="match status" value="1"/>
</dbReference>
<protein>
    <recommendedName>
        <fullName evidence="6">BHLH domain-containing protein</fullName>
    </recommendedName>
</protein>
<reference evidence="8" key="1">
    <citation type="submission" date="2013-01" db="EMBL/GenBank/DDBJ databases">
        <title>Draft Genome Sequence of a Mulberry Tree, Morus notabilis C.K. Schneid.</title>
        <authorList>
            <person name="He N."/>
            <person name="Zhao S."/>
        </authorList>
    </citation>
    <scope>NUCLEOTIDE SEQUENCE</scope>
</reference>
<gene>
    <name evidence="7" type="ORF">L484_028096</name>
</gene>
<evidence type="ECO:0000256" key="3">
    <source>
        <dbReference type="ARBA" id="ARBA00023163"/>
    </source>
</evidence>
<keyword evidence="8" id="KW-1185">Reference proteome</keyword>
<dbReference type="AlphaFoldDB" id="W9SIG2"/>
<feature type="compositionally biased region" description="Polar residues" evidence="5">
    <location>
        <begin position="1"/>
        <end position="10"/>
    </location>
</feature>